<reference evidence="12 13" key="2">
    <citation type="journal article" date="2017" name="Nature">
        <title>The Apostasia genome and the evolution of orchids.</title>
        <authorList>
            <person name="Zhang G.Q."/>
            <person name="Liu K.W."/>
            <person name="Li Z."/>
            <person name="Lohaus R."/>
            <person name="Hsiao Y.Y."/>
            <person name="Niu S.C."/>
            <person name="Wang J.Y."/>
            <person name="Lin Y.C."/>
            <person name="Xu Q."/>
            <person name="Chen L.J."/>
            <person name="Yoshida K."/>
            <person name="Fujiwara S."/>
            <person name="Wang Z.W."/>
            <person name="Zhang Y.Q."/>
            <person name="Mitsuda N."/>
            <person name="Wang M."/>
            <person name="Liu G.H."/>
            <person name="Pecoraro L."/>
            <person name="Huang H.X."/>
            <person name="Xiao X.J."/>
            <person name="Lin M."/>
            <person name="Wu X.Y."/>
            <person name="Wu W.L."/>
            <person name="Chen Y.Y."/>
            <person name="Chang S.B."/>
            <person name="Sakamoto S."/>
            <person name="Ohme-Takagi M."/>
            <person name="Yagi M."/>
            <person name="Zeng S.J."/>
            <person name="Shen C.Y."/>
            <person name="Yeh C.M."/>
            <person name="Luo Y.B."/>
            <person name="Tsai W.C."/>
            <person name="Van de Peer Y."/>
            <person name="Liu Z.J."/>
        </authorList>
    </citation>
    <scope>NUCLEOTIDE SEQUENCE [LARGE SCALE GENOMIC DNA]</scope>
    <source>
        <tissue evidence="12">The whole plant</tissue>
    </source>
</reference>
<evidence type="ECO:0000256" key="5">
    <source>
        <dbReference type="ARBA" id="ARBA00022989"/>
    </source>
</evidence>
<dbReference type="Proteomes" id="UP000233837">
    <property type="component" value="Unassembled WGS sequence"/>
</dbReference>
<keyword evidence="6" id="KW-0333">Golgi apparatus</keyword>
<evidence type="ECO:0000256" key="9">
    <source>
        <dbReference type="SAM" id="Phobius"/>
    </source>
</evidence>
<dbReference type="Pfam" id="PF14416">
    <property type="entry name" value="PMR5N"/>
    <property type="match status" value="1"/>
</dbReference>
<keyword evidence="4" id="KW-0735">Signal-anchor</keyword>
<protein>
    <submittedName>
        <fullName evidence="12">Uncharacterized protein</fullName>
    </submittedName>
</protein>
<feature type="domain" description="Trichome birefringence-like C-terminal" evidence="10">
    <location>
        <begin position="177"/>
        <end position="459"/>
    </location>
</feature>
<evidence type="ECO:0000313" key="12">
    <source>
        <dbReference type="EMBL" id="PKU77245.1"/>
    </source>
</evidence>
<evidence type="ECO:0000256" key="6">
    <source>
        <dbReference type="ARBA" id="ARBA00023034"/>
    </source>
</evidence>
<comment type="similarity">
    <text evidence="2">Belongs to the PC-esterase family. TBL subfamily.</text>
</comment>
<proteinExistence type="inferred from homology"/>
<evidence type="ECO:0000256" key="4">
    <source>
        <dbReference type="ARBA" id="ARBA00022968"/>
    </source>
</evidence>
<organism evidence="12 13">
    <name type="scientific">Dendrobium catenatum</name>
    <dbReference type="NCBI Taxonomy" id="906689"/>
    <lineage>
        <taxon>Eukaryota</taxon>
        <taxon>Viridiplantae</taxon>
        <taxon>Streptophyta</taxon>
        <taxon>Embryophyta</taxon>
        <taxon>Tracheophyta</taxon>
        <taxon>Spermatophyta</taxon>
        <taxon>Magnoliopsida</taxon>
        <taxon>Liliopsida</taxon>
        <taxon>Asparagales</taxon>
        <taxon>Orchidaceae</taxon>
        <taxon>Epidendroideae</taxon>
        <taxon>Malaxideae</taxon>
        <taxon>Dendrobiinae</taxon>
        <taxon>Dendrobium</taxon>
    </lineage>
</organism>
<keyword evidence="5 9" id="KW-1133">Transmembrane helix</keyword>
<dbReference type="InterPro" id="IPR026057">
    <property type="entry name" value="TBL_C"/>
</dbReference>
<dbReference type="STRING" id="906689.A0A2I0WNK6"/>
<feature type="domain" description="Trichome birefringence-like N-terminal" evidence="11">
    <location>
        <begin position="123"/>
        <end position="176"/>
    </location>
</feature>
<dbReference type="AlphaFoldDB" id="A0A2I0WNK6"/>
<keyword evidence="3 9" id="KW-0812">Transmembrane</keyword>
<reference evidence="12 13" key="1">
    <citation type="journal article" date="2016" name="Sci. Rep.">
        <title>The Dendrobium catenatum Lindl. genome sequence provides insights into polysaccharide synthase, floral development and adaptive evolution.</title>
        <authorList>
            <person name="Zhang G.Q."/>
            <person name="Xu Q."/>
            <person name="Bian C."/>
            <person name="Tsai W.C."/>
            <person name="Yeh C.M."/>
            <person name="Liu K.W."/>
            <person name="Yoshida K."/>
            <person name="Zhang L.S."/>
            <person name="Chang S.B."/>
            <person name="Chen F."/>
            <person name="Shi Y."/>
            <person name="Su Y.Y."/>
            <person name="Zhang Y.Q."/>
            <person name="Chen L.J."/>
            <person name="Yin Y."/>
            <person name="Lin M."/>
            <person name="Huang H."/>
            <person name="Deng H."/>
            <person name="Wang Z.W."/>
            <person name="Zhu S.L."/>
            <person name="Zhao X."/>
            <person name="Deng C."/>
            <person name="Niu S.C."/>
            <person name="Huang J."/>
            <person name="Wang M."/>
            <person name="Liu G.H."/>
            <person name="Yang H.J."/>
            <person name="Xiao X.J."/>
            <person name="Hsiao Y.Y."/>
            <person name="Wu W.L."/>
            <person name="Chen Y.Y."/>
            <person name="Mitsuda N."/>
            <person name="Ohme-Takagi M."/>
            <person name="Luo Y.B."/>
            <person name="Van de Peer Y."/>
            <person name="Liu Z.J."/>
        </authorList>
    </citation>
    <scope>NUCLEOTIDE SEQUENCE [LARGE SCALE GENOMIC DNA]</scope>
    <source>
        <tissue evidence="12">The whole plant</tissue>
    </source>
</reference>
<dbReference type="PANTHER" id="PTHR32285">
    <property type="entry name" value="PROTEIN TRICHOME BIREFRINGENCE-LIKE 9-RELATED"/>
    <property type="match status" value="1"/>
</dbReference>
<feature type="compositionally biased region" description="Basic residues" evidence="8">
    <location>
        <begin position="99"/>
        <end position="108"/>
    </location>
</feature>
<evidence type="ECO:0000256" key="2">
    <source>
        <dbReference type="ARBA" id="ARBA00007727"/>
    </source>
</evidence>
<dbReference type="EMBL" id="KZ502524">
    <property type="protein sequence ID" value="PKU77245.1"/>
    <property type="molecule type" value="Genomic_DNA"/>
</dbReference>
<dbReference type="PANTHER" id="PTHR32285:SF241">
    <property type="entry name" value="PROTEIN TRICHOME BIREFRINGENCE-LIKE 4"/>
    <property type="match status" value="1"/>
</dbReference>
<gene>
    <name evidence="12" type="ORF">MA16_Dca019652</name>
</gene>
<evidence type="ECO:0000313" key="13">
    <source>
        <dbReference type="Proteomes" id="UP000233837"/>
    </source>
</evidence>
<accession>A0A2I0WNK6</accession>
<keyword evidence="7 9" id="KW-0472">Membrane</keyword>
<dbReference type="GO" id="GO:0000139">
    <property type="term" value="C:Golgi membrane"/>
    <property type="evidence" value="ECO:0007669"/>
    <property type="project" value="UniProtKB-SubCell"/>
</dbReference>
<comment type="subcellular location">
    <subcellularLocation>
        <location evidence="1">Golgi apparatus membrane</location>
        <topology evidence="1">Single-pass type II membrane protein</topology>
    </subcellularLocation>
</comment>
<dbReference type="InterPro" id="IPR029962">
    <property type="entry name" value="TBL"/>
</dbReference>
<evidence type="ECO:0000259" key="10">
    <source>
        <dbReference type="Pfam" id="PF13839"/>
    </source>
</evidence>
<dbReference type="Pfam" id="PF13839">
    <property type="entry name" value="PC-Esterase"/>
    <property type="match status" value="1"/>
</dbReference>
<evidence type="ECO:0000256" key="7">
    <source>
        <dbReference type="ARBA" id="ARBA00023136"/>
    </source>
</evidence>
<feature type="region of interest" description="Disordered" evidence="8">
    <location>
        <begin position="84"/>
        <end position="114"/>
    </location>
</feature>
<evidence type="ECO:0000259" key="11">
    <source>
        <dbReference type="Pfam" id="PF14416"/>
    </source>
</evidence>
<dbReference type="GO" id="GO:1990538">
    <property type="term" value="F:xylan O-acetyltransferase activity"/>
    <property type="evidence" value="ECO:0007669"/>
    <property type="project" value="UniProtKB-ARBA"/>
</dbReference>
<evidence type="ECO:0000256" key="3">
    <source>
        <dbReference type="ARBA" id="ARBA00022692"/>
    </source>
</evidence>
<sequence length="466" mass="54322">MASSNEVKKLSKNCMLQGVTYFQISLTFITVLTTFFFICTARYPSTKIIVLQQTPLPLMTNFSSSSCITTSTSIDLNANLMVSSSSSPTLTSDEELRRSAKNKGKMKKGWGERRRRSSNDKYHCDLFDGRWVEDGETMPLYEAGSCPFVEEAFNCFKNGRPDLNYTRLRWQPKACSMPRLEGRNLLEILRGKRLAFVGDSLNRNMWESLVCILRNSLNNKNGVYDITGKNEFRNENYYAYRFTEYNCTIEFFRAPFLVQEWEIWSSDGTRKETLRLDIMGKTSSFYKTADVIIFNTAHWWTHEKTSKGEDFYQEGDYVHRKLSADDAYHKALTTWGRWLDEHIDSNRTTVFFRGYSWSHFRGGQWNSGGSCDGETLPILDDKHLAKYPNLLNILELVMSKMKTPVLYLNITRMTDYRKEAHPSMYRFPETKQRVVKSQDCSHWCLPGVPDAWNELMYAMLLKRLRR</sequence>
<dbReference type="InterPro" id="IPR025846">
    <property type="entry name" value="TBL_N"/>
</dbReference>
<name>A0A2I0WNK6_9ASPA</name>
<evidence type="ECO:0000256" key="8">
    <source>
        <dbReference type="SAM" id="MobiDB-lite"/>
    </source>
</evidence>
<feature type="transmembrane region" description="Helical" evidence="9">
    <location>
        <begin position="21"/>
        <end position="43"/>
    </location>
</feature>
<evidence type="ECO:0000256" key="1">
    <source>
        <dbReference type="ARBA" id="ARBA00004323"/>
    </source>
</evidence>
<dbReference type="OrthoDB" id="630188at2759"/>
<keyword evidence="13" id="KW-1185">Reference proteome</keyword>